<reference evidence="3 4" key="1">
    <citation type="submission" date="2023-08" db="EMBL/GenBank/DDBJ databases">
        <authorList>
            <person name="Palmer J.M."/>
        </authorList>
    </citation>
    <scope>NUCLEOTIDE SEQUENCE [LARGE SCALE GENOMIC DNA]</scope>
    <source>
        <strain evidence="3 4">TWF481</strain>
    </source>
</reference>
<dbReference type="EMBL" id="JAVHJL010000008">
    <property type="protein sequence ID" value="KAK6498422.1"/>
    <property type="molecule type" value="Genomic_DNA"/>
</dbReference>
<keyword evidence="4" id="KW-1185">Reference proteome</keyword>
<evidence type="ECO:0000313" key="3">
    <source>
        <dbReference type="EMBL" id="KAK6498422.1"/>
    </source>
</evidence>
<evidence type="ECO:0000313" key="4">
    <source>
        <dbReference type="Proteomes" id="UP001370758"/>
    </source>
</evidence>
<accession>A0AAV9VYJ4</accession>
<dbReference type="InterPro" id="IPR046797">
    <property type="entry name" value="PDDEXK_12"/>
</dbReference>
<feature type="region of interest" description="Disordered" evidence="1">
    <location>
        <begin position="1"/>
        <end position="34"/>
    </location>
</feature>
<evidence type="ECO:0000256" key="1">
    <source>
        <dbReference type="SAM" id="MobiDB-lite"/>
    </source>
</evidence>
<feature type="domain" description="PD-(D/E)XK nuclease-like" evidence="2">
    <location>
        <begin position="189"/>
        <end position="403"/>
    </location>
</feature>
<dbReference type="Pfam" id="PF20516">
    <property type="entry name" value="PDDEXK_12"/>
    <property type="match status" value="1"/>
</dbReference>
<gene>
    <name evidence="3" type="ORF">TWF481_011014</name>
</gene>
<evidence type="ECO:0000259" key="2">
    <source>
        <dbReference type="Pfam" id="PF20516"/>
    </source>
</evidence>
<comment type="caution">
    <text evidence="3">The sequence shown here is derived from an EMBL/GenBank/DDBJ whole genome shotgun (WGS) entry which is preliminary data.</text>
</comment>
<protein>
    <recommendedName>
        <fullName evidence="2">PD-(D/E)XK nuclease-like domain-containing protein</fullName>
    </recommendedName>
</protein>
<organism evidence="3 4">
    <name type="scientific">Arthrobotrys musiformis</name>
    <dbReference type="NCBI Taxonomy" id="47236"/>
    <lineage>
        <taxon>Eukaryota</taxon>
        <taxon>Fungi</taxon>
        <taxon>Dikarya</taxon>
        <taxon>Ascomycota</taxon>
        <taxon>Pezizomycotina</taxon>
        <taxon>Orbiliomycetes</taxon>
        <taxon>Orbiliales</taxon>
        <taxon>Orbiliaceae</taxon>
        <taxon>Arthrobotrys</taxon>
    </lineage>
</organism>
<name>A0AAV9VYJ4_9PEZI</name>
<dbReference type="Proteomes" id="UP001370758">
    <property type="component" value="Unassembled WGS sequence"/>
</dbReference>
<dbReference type="AlphaFoldDB" id="A0AAV9VYJ4"/>
<sequence>MGDVAEALSPRPGSPQKQRFSLSRNSEPSKSSSGLVFVSRKFATASTGWTAATSITRTSSPEKSADGRTRNSSPEKLSGNLKSKSLEKHIRVGGQSVEKAQGAATMAFRRSEMAACTPPFIFGHQSRRVLAGIPPDVASFGIRTSSERLIQGSLVMATKPTLEKEYPLEYIPSSLFPDVSPHHQNLLAHVKYQCIVGNRNFNRDADESAWSRFVCKMLEDIPNTEVDCDKQLMVGGIENRQLLKSVTPIGAPDLRSDLLIEGNPDYPSPFADICSEMALPPSRIDQTLSPTTHRASQYYPAFCVIEVKAEGGDFQEAQTQAAVVRAAILLKAKQIGADADTIPCVPAIVTIGHVWHLNLIYEQEDKIIVTGPWIIGDTLTFIRTLRVVLFVEELRRYASDTWWPKFVDGLCREVLERELGNEGSARN</sequence>
<feature type="region of interest" description="Disordered" evidence="1">
    <location>
        <begin position="49"/>
        <end position="82"/>
    </location>
</feature>
<proteinExistence type="predicted"/>
<feature type="compositionally biased region" description="Polar residues" evidence="1">
    <location>
        <begin position="15"/>
        <end position="34"/>
    </location>
</feature>
<feature type="compositionally biased region" description="Polar residues" evidence="1">
    <location>
        <begin position="70"/>
        <end position="82"/>
    </location>
</feature>